<sequence length="153" mass="17656">MRYAMIDAKNRKVWDLQTPYHLSEAFLAWVLRCDYAHRIELNDDLDLWVSAEPKATSFRLLQDGPQYPGNGILCGRTKMDDIKSLPRHYGYEMVTRWVHWPARVSTETRRPIKLRPTGFPQVGLSNPYHRIAQKDCAKDTGNLTQALSKSNAP</sequence>
<comment type="caution">
    <text evidence="1">The sequence shown here is derived from an EMBL/GenBank/DDBJ whole genome shotgun (WGS) entry which is preliminary data.</text>
</comment>
<gene>
    <name evidence="1" type="ORF">C7441_11058</name>
</gene>
<proteinExistence type="predicted"/>
<dbReference type="RefSeq" id="WP_109613502.1">
    <property type="nucleotide sequence ID" value="NZ_QGGG01000010.1"/>
</dbReference>
<protein>
    <submittedName>
        <fullName evidence="1">Uncharacterized protein</fullName>
    </submittedName>
</protein>
<evidence type="ECO:0000313" key="2">
    <source>
        <dbReference type="Proteomes" id="UP000245396"/>
    </source>
</evidence>
<reference evidence="1 2" key="1">
    <citation type="submission" date="2018-05" db="EMBL/GenBank/DDBJ databases">
        <title>Genomic Encyclopedia of Type Strains, Phase IV (KMG-IV): sequencing the most valuable type-strain genomes for metagenomic binning, comparative biology and taxonomic classification.</title>
        <authorList>
            <person name="Goeker M."/>
        </authorList>
    </citation>
    <scope>NUCLEOTIDE SEQUENCE [LARGE SCALE GENOMIC DNA]</scope>
    <source>
        <strain evidence="1 2">DSM 6986</strain>
    </source>
</reference>
<dbReference type="Proteomes" id="UP000245396">
    <property type="component" value="Unassembled WGS sequence"/>
</dbReference>
<organism evidence="1 2">
    <name type="scientific">Pseudaminobacter salicylatoxidans</name>
    <dbReference type="NCBI Taxonomy" id="93369"/>
    <lineage>
        <taxon>Bacteria</taxon>
        <taxon>Pseudomonadati</taxon>
        <taxon>Pseudomonadota</taxon>
        <taxon>Alphaproteobacteria</taxon>
        <taxon>Hyphomicrobiales</taxon>
        <taxon>Phyllobacteriaceae</taxon>
        <taxon>Pseudaminobacter</taxon>
    </lineage>
</organism>
<name>A0A316C0I6_PSESE</name>
<evidence type="ECO:0000313" key="1">
    <source>
        <dbReference type="EMBL" id="PWJ81526.1"/>
    </source>
</evidence>
<dbReference type="AlphaFoldDB" id="A0A316C0I6"/>
<accession>A0A316C0I6</accession>
<dbReference type="EMBL" id="QGGG01000010">
    <property type="protein sequence ID" value="PWJ81526.1"/>
    <property type="molecule type" value="Genomic_DNA"/>
</dbReference>
<keyword evidence="2" id="KW-1185">Reference proteome</keyword>
<dbReference type="OrthoDB" id="8117280at2"/>